<dbReference type="EMBL" id="CAJFCJ010000006">
    <property type="protein sequence ID" value="CAD5116256.1"/>
    <property type="molecule type" value="Genomic_DNA"/>
</dbReference>
<accession>A0A7I8VLQ0</accession>
<keyword evidence="1" id="KW-0175">Coiled coil</keyword>
<comment type="caution">
    <text evidence="2">The sequence shown here is derived from an EMBL/GenBank/DDBJ whole genome shotgun (WGS) entry which is preliminary data.</text>
</comment>
<sequence>MLSSQNEFGDEFYIKKNMKNESSLLYEERHKAANELKILQSKNRHLKDTIRGSKEELTVLKSQVTQITDELNAITIESEALKCHHIDLQAHNEGLKNLLRVARARLEGSTARKQVLNIDAYLEKELNGQTFENLLHSVRNDINSINIIQIHPKKPVLVKKSAMKTPKDDSKLVEKKKRYVRNYTDSDYLS</sequence>
<evidence type="ECO:0000313" key="2">
    <source>
        <dbReference type="EMBL" id="CAD5116256.1"/>
    </source>
</evidence>
<feature type="coiled-coil region" evidence="1">
    <location>
        <begin position="29"/>
        <end position="56"/>
    </location>
</feature>
<reference evidence="2 3" key="1">
    <citation type="submission" date="2020-08" db="EMBL/GenBank/DDBJ databases">
        <authorList>
            <person name="Hejnol A."/>
        </authorList>
    </citation>
    <scope>NUCLEOTIDE SEQUENCE [LARGE SCALE GENOMIC DNA]</scope>
</reference>
<dbReference type="Proteomes" id="UP000549394">
    <property type="component" value="Unassembled WGS sequence"/>
</dbReference>
<protein>
    <submittedName>
        <fullName evidence="2">DgyrCDS5164</fullName>
    </submittedName>
</protein>
<dbReference type="AlphaFoldDB" id="A0A7I8VLQ0"/>
<gene>
    <name evidence="2" type="ORF">DGYR_LOCUS4894</name>
</gene>
<proteinExistence type="predicted"/>
<evidence type="ECO:0000313" key="3">
    <source>
        <dbReference type="Proteomes" id="UP000549394"/>
    </source>
</evidence>
<name>A0A7I8VLQ0_9ANNE</name>
<keyword evidence="3" id="KW-1185">Reference proteome</keyword>
<evidence type="ECO:0000256" key="1">
    <source>
        <dbReference type="SAM" id="Coils"/>
    </source>
</evidence>
<organism evidence="2 3">
    <name type="scientific">Dimorphilus gyrociliatus</name>
    <dbReference type="NCBI Taxonomy" id="2664684"/>
    <lineage>
        <taxon>Eukaryota</taxon>
        <taxon>Metazoa</taxon>
        <taxon>Spiralia</taxon>
        <taxon>Lophotrochozoa</taxon>
        <taxon>Annelida</taxon>
        <taxon>Polychaeta</taxon>
        <taxon>Polychaeta incertae sedis</taxon>
        <taxon>Dinophilidae</taxon>
        <taxon>Dimorphilus</taxon>
    </lineage>
</organism>